<keyword evidence="2" id="KW-0521">NADP</keyword>
<dbReference type="Gene3D" id="3.20.20.100">
    <property type="entry name" value="NADP-dependent oxidoreductase domain"/>
    <property type="match status" value="2"/>
</dbReference>
<comment type="similarity">
    <text evidence="1">Belongs to the aldo/keto reductase family.</text>
</comment>
<evidence type="ECO:0000256" key="1">
    <source>
        <dbReference type="ARBA" id="ARBA00007905"/>
    </source>
</evidence>
<feature type="domain" description="NADP-dependent oxidoreductase" evidence="4">
    <location>
        <begin position="337"/>
        <end position="609"/>
    </location>
</feature>
<dbReference type="FunFam" id="3.20.20.100:FF:000019">
    <property type="entry name" value="NADP-dependent D-sorbitol-6-phosphate dehydrogenase"/>
    <property type="match status" value="2"/>
</dbReference>
<feature type="domain" description="NADP-dependent oxidoreductase" evidence="4">
    <location>
        <begin position="14"/>
        <end position="291"/>
    </location>
</feature>
<dbReference type="GO" id="GO:0047641">
    <property type="term" value="F:aldose-6-phosphate reductase (NADPH) activity"/>
    <property type="evidence" value="ECO:0007669"/>
    <property type="project" value="InterPro"/>
</dbReference>
<dbReference type="SUPFAM" id="SSF51430">
    <property type="entry name" value="NAD(P)-linked oxidoreductase"/>
    <property type="match status" value="2"/>
</dbReference>
<dbReference type="CDD" id="cd19112">
    <property type="entry name" value="AKR_AKR2A1-2"/>
    <property type="match status" value="2"/>
</dbReference>
<dbReference type="Proteomes" id="UP000682877">
    <property type="component" value="Chromosome 4"/>
</dbReference>
<dbReference type="AlphaFoldDB" id="A0A8S2A6K3"/>
<dbReference type="PANTHER" id="PTHR43827:SF3">
    <property type="entry name" value="NADP-DEPENDENT OXIDOREDUCTASE DOMAIN-CONTAINING PROTEIN"/>
    <property type="match status" value="1"/>
</dbReference>
<name>A0A8S2A6K3_ARAAE</name>
<keyword evidence="3" id="KW-0560">Oxidoreductase</keyword>
<evidence type="ECO:0000259" key="4">
    <source>
        <dbReference type="Pfam" id="PF00248"/>
    </source>
</evidence>
<gene>
    <name evidence="5" type="ORF">AARE701A_LOCUS9186</name>
</gene>
<accession>A0A8S2A6K3</accession>
<evidence type="ECO:0000256" key="3">
    <source>
        <dbReference type="ARBA" id="ARBA00023002"/>
    </source>
</evidence>
<reference evidence="5" key="1">
    <citation type="submission" date="2021-01" db="EMBL/GenBank/DDBJ databases">
        <authorList>
            <person name="Bezrukov I."/>
        </authorList>
    </citation>
    <scope>NUCLEOTIDE SEQUENCE</scope>
</reference>
<keyword evidence="6" id="KW-1185">Reference proteome</keyword>
<dbReference type="Pfam" id="PF00248">
    <property type="entry name" value="Aldo_ket_red"/>
    <property type="match status" value="2"/>
</dbReference>
<organism evidence="5 6">
    <name type="scientific">Arabidopsis arenosa</name>
    <name type="common">Sand rock-cress</name>
    <name type="synonym">Cardaminopsis arenosa</name>
    <dbReference type="NCBI Taxonomy" id="38785"/>
    <lineage>
        <taxon>Eukaryota</taxon>
        <taxon>Viridiplantae</taxon>
        <taxon>Streptophyta</taxon>
        <taxon>Embryophyta</taxon>
        <taxon>Tracheophyta</taxon>
        <taxon>Spermatophyta</taxon>
        <taxon>Magnoliopsida</taxon>
        <taxon>eudicotyledons</taxon>
        <taxon>Gunneridae</taxon>
        <taxon>Pentapetalae</taxon>
        <taxon>rosids</taxon>
        <taxon>malvids</taxon>
        <taxon>Brassicales</taxon>
        <taxon>Brassicaceae</taxon>
        <taxon>Camelineae</taxon>
        <taxon>Arabidopsis</taxon>
    </lineage>
</organism>
<evidence type="ECO:0000256" key="2">
    <source>
        <dbReference type="ARBA" id="ARBA00022857"/>
    </source>
</evidence>
<dbReference type="InterPro" id="IPR018170">
    <property type="entry name" value="Aldo/ket_reductase_CS"/>
</dbReference>
<dbReference type="PRINTS" id="PR00069">
    <property type="entry name" value="ALDKETRDTASE"/>
</dbReference>
<dbReference type="InterPro" id="IPR020471">
    <property type="entry name" value="AKR"/>
</dbReference>
<dbReference type="PROSITE" id="PS00062">
    <property type="entry name" value="ALDOKETO_REDUCTASE_2"/>
    <property type="match status" value="2"/>
</dbReference>
<dbReference type="PROSITE" id="PS00798">
    <property type="entry name" value="ALDOKETO_REDUCTASE_1"/>
    <property type="match status" value="2"/>
</dbReference>
<dbReference type="InterPro" id="IPR036812">
    <property type="entry name" value="NAD(P)_OxRdtase_dom_sf"/>
</dbReference>
<dbReference type="InterPro" id="IPR044485">
    <property type="entry name" value="AKR2A1"/>
</dbReference>
<dbReference type="InterPro" id="IPR023210">
    <property type="entry name" value="NADP_OxRdtase_dom"/>
</dbReference>
<protein>
    <recommendedName>
        <fullName evidence="4">NADP-dependent oxidoreductase domain-containing protein</fullName>
    </recommendedName>
</protein>
<dbReference type="PANTHER" id="PTHR43827">
    <property type="entry name" value="2,5-DIKETO-D-GLUCONIC ACID REDUCTASE"/>
    <property type="match status" value="1"/>
</dbReference>
<dbReference type="PROSITE" id="PS00063">
    <property type="entry name" value="ALDOKETO_REDUCTASE_3"/>
    <property type="match status" value="2"/>
</dbReference>
<dbReference type="EMBL" id="LR999454">
    <property type="protein sequence ID" value="CAE6000233.1"/>
    <property type="molecule type" value="Genomic_DNA"/>
</dbReference>
<evidence type="ECO:0000313" key="6">
    <source>
        <dbReference type="Proteomes" id="UP000682877"/>
    </source>
</evidence>
<sequence>MEITLNNGFKMPIIGLGVWRMEKEETRDLIINAIKIGYRHLDCAAHYKNEAEVGEALTEAFTTGLVKREDLFITNKLWSSDHGHVIEACKDSLKKLQLDYLDLFLVHLPIATKHTGVGTTDSALGDDGVLDIDTTISLETTWHDMEKLVSMGLVRSIGLSNYDVFLTRDCLAYSKIKPAVNQIEIHPYFQRDSLVKFCQRHGICVTAHTPLGGATANAEWFGSVLCLDDPVLKDVAEKYKKTVAQVVLRWGIQRNTVVIPKTSKPERLEENFQVFDLELSKEDMEVIKNIDRKYRTHQTTKYWGIDLYGIEEEKREEEMEITLNSGFKMPIVGLGVWRMEKEGIRDLIINAIKIGYRHLDCAADYRNEAEVGEALTEAFKTGLVKREDLFITTKLWNSDHGHAIEACKDSLKKLQVDYLDLFLVHFPVATKHTGVGTTDSALGDDGVLDIDTTISLETTWHDMEKLVSMGLVRSIGISNYDVFLTRDCLAYSKIKPAVNQIETHPYFQRDSLVKFCQKHGICVTAHTPLGGATANAEWFGTVSCLDDPVLKDVAEKYKKTVAQVVLRWGIQRNTVVIPKTSKPARLEENFQVFDFELSKEDMEVIKSMDRKYRTNQPAKFWGIDLYA</sequence>
<proteinExistence type="inferred from homology"/>
<evidence type="ECO:0000313" key="5">
    <source>
        <dbReference type="EMBL" id="CAE6000233.1"/>
    </source>
</evidence>